<gene>
    <name evidence="2" type="ORF">S01H1_78694</name>
</gene>
<reference evidence="2" key="1">
    <citation type="journal article" date="2014" name="Front. Microbiol.">
        <title>High frequency of phylogenetically diverse reductive dehalogenase-homologous genes in deep subseafloor sedimentary metagenomes.</title>
        <authorList>
            <person name="Kawai M."/>
            <person name="Futagami T."/>
            <person name="Toyoda A."/>
            <person name="Takaki Y."/>
            <person name="Nishi S."/>
            <person name="Hori S."/>
            <person name="Arai W."/>
            <person name="Tsubouchi T."/>
            <person name="Morono Y."/>
            <person name="Uchiyama I."/>
            <person name="Ito T."/>
            <person name="Fujiyama A."/>
            <person name="Inagaki F."/>
            <person name="Takami H."/>
        </authorList>
    </citation>
    <scope>NUCLEOTIDE SEQUENCE</scope>
    <source>
        <strain evidence="2">Expedition CK06-06</strain>
    </source>
</reference>
<accession>X0ZGW6</accession>
<feature type="non-terminal residue" evidence="2">
    <location>
        <position position="1"/>
    </location>
</feature>
<evidence type="ECO:0000313" key="2">
    <source>
        <dbReference type="EMBL" id="GAG47596.1"/>
    </source>
</evidence>
<sequence>FSTTSWTARDIGKTFQYRVRIRFLNPIFGAAPTQVDPKHPEEAWIVELPGAWSEPSEPIAIEPVVRFFFVGAGFGDRANFKLYRWIYGKWYRIRSAAFEVGDAIATERLLAIEVPGPKGRDAISIPGRKKVSFNTGATVVDVFEAATRHLGVTRTTQKLLYQEYRSRRLSSRLAVNDRLGADRFWSEAKKGDRERPVSRRPRPERWPEREPERRPDRRPRPDELEPMVR</sequence>
<organism evidence="2">
    <name type="scientific">marine sediment metagenome</name>
    <dbReference type="NCBI Taxonomy" id="412755"/>
    <lineage>
        <taxon>unclassified sequences</taxon>
        <taxon>metagenomes</taxon>
        <taxon>ecological metagenomes</taxon>
    </lineage>
</organism>
<name>X0ZGW6_9ZZZZ</name>
<protein>
    <submittedName>
        <fullName evidence="2">Uncharacterized protein</fullName>
    </submittedName>
</protein>
<feature type="region of interest" description="Disordered" evidence="1">
    <location>
        <begin position="185"/>
        <end position="229"/>
    </location>
</feature>
<dbReference type="EMBL" id="BARS01052982">
    <property type="protein sequence ID" value="GAG47596.1"/>
    <property type="molecule type" value="Genomic_DNA"/>
</dbReference>
<feature type="non-terminal residue" evidence="2">
    <location>
        <position position="229"/>
    </location>
</feature>
<proteinExistence type="predicted"/>
<comment type="caution">
    <text evidence="2">The sequence shown here is derived from an EMBL/GenBank/DDBJ whole genome shotgun (WGS) entry which is preliminary data.</text>
</comment>
<evidence type="ECO:0000256" key="1">
    <source>
        <dbReference type="SAM" id="MobiDB-lite"/>
    </source>
</evidence>
<dbReference type="AlphaFoldDB" id="X0ZGW6"/>